<dbReference type="InterPro" id="IPR029058">
    <property type="entry name" value="AB_hydrolase_fold"/>
</dbReference>
<dbReference type="Pfam" id="PF00561">
    <property type="entry name" value="Abhydrolase_1"/>
    <property type="match status" value="1"/>
</dbReference>
<sequence>MKHSSKPRHRSREVDGVGIHYREAGVPSSTAVLLLHGFPASSHSFRDVMPVLADHAYVVAPDLPGFGFSDALPPEEYTFERLTDVIEALVTSLGIERYVLYVTDFGTPVGYSLAMRDPGHVLGLVVQNGNAHDAGLGDTWDTARRFWADPTPENRAALPDWLTFEGTRDQYLAGSPPSVQELHPPESWHLDWGRLSRPGMTDLQFRLFTDYRSHVARFPAIAAYHRRHQPPCLVLWGRFDTFFDIREVVAYHEVMETLAVHVYDAGHFLLETHASEVAALLAAFVDDALDRAGSTARWAARSARTDAPEAPARD</sequence>
<dbReference type="PRINTS" id="PR00412">
    <property type="entry name" value="EPOXHYDRLASE"/>
</dbReference>
<gene>
    <name evidence="3" type="ORF">FB00_01130</name>
</gene>
<dbReference type="InterPro" id="IPR051340">
    <property type="entry name" value="Haloalkane_dehalogenase"/>
</dbReference>
<dbReference type="PATRIC" id="fig|264251.5.peg.231"/>
<dbReference type="Proteomes" id="UP000035265">
    <property type="component" value="Unassembled WGS sequence"/>
</dbReference>
<evidence type="ECO:0000259" key="2">
    <source>
        <dbReference type="Pfam" id="PF00561"/>
    </source>
</evidence>
<keyword evidence="1 3" id="KW-0378">Hydrolase</keyword>
<dbReference type="PANTHER" id="PTHR42977">
    <property type="entry name" value="HYDROLASE-RELATED"/>
    <property type="match status" value="1"/>
</dbReference>
<evidence type="ECO:0000313" key="3">
    <source>
        <dbReference type="EMBL" id="KLN36482.1"/>
    </source>
</evidence>
<dbReference type="EMBL" id="JNBQ01000001">
    <property type="protein sequence ID" value="KLN36482.1"/>
    <property type="molecule type" value="Genomic_DNA"/>
</dbReference>
<dbReference type="STRING" id="264251.FB00_01130"/>
<dbReference type="InterPro" id="IPR000073">
    <property type="entry name" value="AB_hydrolase_1"/>
</dbReference>
<dbReference type="InterPro" id="IPR000639">
    <property type="entry name" value="Epox_hydrolase-like"/>
</dbReference>
<feature type="domain" description="AB hydrolase-1" evidence="2">
    <location>
        <begin position="31"/>
        <end position="273"/>
    </location>
</feature>
<dbReference type="RefSeq" id="WP_047230973.1">
    <property type="nucleotide sequence ID" value="NZ_JNBQ01000001.1"/>
</dbReference>
<reference evidence="3 4" key="1">
    <citation type="submission" date="2014-05" db="EMBL/GenBank/DDBJ databases">
        <title>Cellulosimicrobium funkei U11 genome.</title>
        <authorList>
            <person name="Hu C."/>
            <person name="Gong Y."/>
            <person name="Wan W."/>
            <person name="Jiang M."/>
        </authorList>
    </citation>
    <scope>NUCLEOTIDE SEQUENCE [LARGE SCALE GENOMIC DNA]</scope>
    <source>
        <strain evidence="3 4">U11</strain>
    </source>
</reference>
<dbReference type="SUPFAM" id="SSF53474">
    <property type="entry name" value="alpha/beta-Hydrolases"/>
    <property type="match status" value="1"/>
</dbReference>
<dbReference type="Gene3D" id="3.40.50.1820">
    <property type="entry name" value="alpha/beta hydrolase"/>
    <property type="match status" value="1"/>
</dbReference>
<comment type="caution">
    <text evidence="3">The sequence shown here is derived from an EMBL/GenBank/DDBJ whole genome shotgun (WGS) entry which is preliminary data.</text>
</comment>
<accession>A0A0H2L8L0</accession>
<keyword evidence="4" id="KW-1185">Reference proteome</keyword>
<organism evidence="3 4">
    <name type="scientific">Cellulosimicrobium funkei</name>
    <dbReference type="NCBI Taxonomy" id="264251"/>
    <lineage>
        <taxon>Bacteria</taxon>
        <taxon>Bacillati</taxon>
        <taxon>Actinomycetota</taxon>
        <taxon>Actinomycetes</taxon>
        <taxon>Micrococcales</taxon>
        <taxon>Promicromonosporaceae</taxon>
        <taxon>Cellulosimicrobium</taxon>
    </lineage>
</organism>
<dbReference type="GO" id="GO:0004301">
    <property type="term" value="F:epoxide hydrolase activity"/>
    <property type="evidence" value="ECO:0007669"/>
    <property type="project" value="TreeGrafter"/>
</dbReference>
<protein>
    <submittedName>
        <fullName evidence="3">Hydrolase</fullName>
    </submittedName>
</protein>
<dbReference type="PANTHER" id="PTHR42977:SF3">
    <property type="entry name" value="AB HYDROLASE-1 DOMAIN-CONTAINING PROTEIN"/>
    <property type="match status" value="1"/>
</dbReference>
<evidence type="ECO:0000256" key="1">
    <source>
        <dbReference type="ARBA" id="ARBA00022801"/>
    </source>
</evidence>
<dbReference type="AlphaFoldDB" id="A0A0H2L8L0"/>
<proteinExistence type="predicted"/>
<evidence type="ECO:0000313" key="4">
    <source>
        <dbReference type="Proteomes" id="UP000035265"/>
    </source>
</evidence>
<name>A0A0H2L8L0_9MICO</name>